<dbReference type="KEGG" id="csl:COCSUDRAFT_61580"/>
<dbReference type="Proteomes" id="UP000007264">
    <property type="component" value="Unassembled WGS sequence"/>
</dbReference>
<name>I0Z3Z1_COCSC</name>
<gene>
    <name evidence="2" type="ORF">COCSUDRAFT_61580</name>
</gene>
<protein>
    <submittedName>
        <fullName evidence="2">Uncharacterized protein</fullName>
    </submittedName>
</protein>
<evidence type="ECO:0000313" key="2">
    <source>
        <dbReference type="EMBL" id="EIE25360.1"/>
    </source>
</evidence>
<organism evidence="2 3">
    <name type="scientific">Coccomyxa subellipsoidea (strain C-169)</name>
    <name type="common">Green microalga</name>
    <dbReference type="NCBI Taxonomy" id="574566"/>
    <lineage>
        <taxon>Eukaryota</taxon>
        <taxon>Viridiplantae</taxon>
        <taxon>Chlorophyta</taxon>
        <taxon>core chlorophytes</taxon>
        <taxon>Trebouxiophyceae</taxon>
        <taxon>Trebouxiophyceae incertae sedis</taxon>
        <taxon>Coccomyxaceae</taxon>
        <taxon>Coccomyxa</taxon>
        <taxon>Coccomyxa subellipsoidea</taxon>
    </lineage>
</organism>
<dbReference type="GeneID" id="17043362"/>
<proteinExistence type="predicted"/>
<accession>I0Z3Z1</accession>
<reference evidence="2 3" key="1">
    <citation type="journal article" date="2012" name="Genome Biol.">
        <title>The genome of the polar eukaryotic microalga coccomyxa subellipsoidea reveals traits of cold adaptation.</title>
        <authorList>
            <person name="Blanc G."/>
            <person name="Agarkova I."/>
            <person name="Grimwood J."/>
            <person name="Kuo A."/>
            <person name="Brueggeman A."/>
            <person name="Dunigan D."/>
            <person name="Gurnon J."/>
            <person name="Ladunga I."/>
            <person name="Lindquist E."/>
            <person name="Lucas S."/>
            <person name="Pangilinan J."/>
            <person name="Proschold T."/>
            <person name="Salamov A."/>
            <person name="Schmutz J."/>
            <person name="Weeks D."/>
            <person name="Yamada T."/>
            <person name="Claverie J.M."/>
            <person name="Grigoriev I."/>
            <person name="Van Etten J."/>
            <person name="Lomsadze A."/>
            <person name="Borodovsky M."/>
        </authorList>
    </citation>
    <scope>NUCLEOTIDE SEQUENCE [LARGE SCALE GENOMIC DNA]</scope>
    <source>
        <strain evidence="2 3">C-169</strain>
    </source>
</reference>
<dbReference type="EMBL" id="AGSI01000004">
    <property type="protein sequence ID" value="EIE25360.1"/>
    <property type="molecule type" value="Genomic_DNA"/>
</dbReference>
<evidence type="ECO:0000313" key="3">
    <source>
        <dbReference type="Proteomes" id="UP000007264"/>
    </source>
</evidence>
<comment type="caution">
    <text evidence="2">The sequence shown here is derived from an EMBL/GenBank/DDBJ whole genome shotgun (WGS) entry which is preliminary data.</text>
</comment>
<feature type="compositionally biased region" description="Basic and acidic residues" evidence="1">
    <location>
        <begin position="1"/>
        <end position="11"/>
    </location>
</feature>
<dbReference type="RefSeq" id="XP_005649904.1">
    <property type="nucleotide sequence ID" value="XM_005649847.1"/>
</dbReference>
<dbReference type="AlphaFoldDB" id="I0Z3Z1"/>
<keyword evidence="3" id="KW-1185">Reference proteome</keyword>
<evidence type="ECO:0000256" key="1">
    <source>
        <dbReference type="SAM" id="MobiDB-lite"/>
    </source>
</evidence>
<sequence>MLTPEPERTGNEWDSPSTAIDDDVFPGPQSTQAAFDVLEAIAEDPAGAAALEEDEQVVATMLSLVQRPASISIRGRAAALLAEVNAETCYRPFVQEWLPSGG</sequence>
<dbReference type="OrthoDB" id="2156856at2759"/>
<feature type="region of interest" description="Disordered" evidence="1">
    <location>
        <begin position="1"/>
        <end position="26"/>
    </location>
</feature>